<name>A0A0R1YF18_9LACO</name>
<dbReference type="PATRIC" id="fig|1423754.3.peg.1705"/>
<reference evidence="3 4" key="1">
    <citation type="journal article" date="2015" name="Genome Announc.">
        <title>Expanding the biotechnology potential of lactobacilli through comparative genomics of 213 strains and associated genera.</title>
        <authorList>
            <person name="Sun Z."/>
            <person name="Harris H.M."/>
            <person name="McCann A."/>
            <person name="Guo C."/>
            <person name="Argimon S."/>
            <person name="Zhang W."/>
            <person name="Yang X."/>
            <person name="Jeffery I.B."/>
            <person name="Cooney J.C."/>
            <person name="Kagawa T.F."/>
            <person name="Liu W."/>
            <person name="Song Y."/>
            <person name="Salvetti E."/>
            <person name="Wrobel A."/>
            <person name="Rasinkangas P."/>
            <person name="Parkhill J."/>
            <person name="Rea M.C."/>
            <person name="O'Sullivan O."/>
            <person name="Ritari J."/>
            <person name="Douillard F.P."/>
            <person name="Paul Ross R."/>
            <person name="Yang R."/>
            <person name="Briner A.E."/>
            <person name="Felis G.E."/>
            <person name="de Vos W.M."/>
            <person name="Barrangou R."/>
            <person name="Klaenhammer T.R."/>
            <person name="Caufield P.W."/>
            <person name="Cui Y."/>
            <person name="Zhang H."/>
            <person name="O'Toole P.W."/>
        </authorList>
    </citation>
    <scope>NUCLEOTIDE SEQUENCE [LARGE SCALE GENOMIC DNA]</scope>
    <source>
        <strain evidence="3 4">DSM 5661</strain>
    </source>
</reference>
<feature type="compositionally biased region" description="Basic and acidic residues" evidence="1">
    <location>
        <begin position="75"/>
        <end position="90"/>
    </location>
</feature>
<feature type="region of interest" description="Disordered" evidence="1">
    <location>
        <begin position="71"/>
        <end position="90"/>
    </location>
</feature>
<evidence type="ECO:0000313" key="4">
    <source>
        <dbReference type="Proteomes" id="UP000051223"/>
    </source>
</evidence>
<dbReference type="PANTHER" id="PTHR40027:SF1">
    <property type="entry name" value="CELL DIVISION PROTEIN DIVIC"/>
    <property type="match status" value="1"/>
</dbReference>
<evidence type="ECO:0008006" key="5">
    <source>
        <dbReference type="Google" id="ProtNLM"/>
    </source>
</evidence>
<dbReference type="AlphaFoldDB" id="A0A0R1YF18"/>
<evidence type="ECO:0000256" key="1">
    <source>
        <dbReference type="SAM" id="MobiDB-lite"/>
    </source>
</evidence>
<keyword evidence="2" id="KW-0812">Transmembrane</keyword>
<dbReference type="RefSeq" id="WP_025080331.1">
    <property type="nucleotide sequence ID" value="NZ_AZGI01000005.1"/>
</dbReference>
<protein>
    <recommendedName>
        <fullName evidence="5">Septum formation initiator</fullName>
    </recommendedName>
</protein>
<keyword evidence="4" id="KW-1185">Reference proteome</keyword>
<dbReference type="OrthoDB" id="2151746at2"/>
<accession>A0A0R1YF18</accession>
<gene>
    <name evidence="3" type="ORF">FC39_GL001659</name>
</gene>
<dbReference type="STRING" id="1423754.FC39_GL001659"/>
<dbReference type="Pfam" id="PF04977">
    <property type="entry name" value="DivIC"/>
    <property type="match status" value="1"/>
</dbReference>
<feature type="transmembrane region" description="Helical" evidence="2">
    <location>
        <begin position="38"/>
        <end position="56"/>
    </location>
</feature>
<proteinExistence type="predicted"/>
<dbReference type="PANTHER" id="PTHR40027">
    <property type="entry name" value="CELL DIVISION PROTEIN DIVIC"/>
    <property type="match status" value="1"/>
</dbReference>
<organism evidence="3 4">
    <name type="scientific">Lactobacillus hamsteri DSM 5661 = JCM 6256</name>
    <dbReference type="NCBI Taxonomy" id="1423754"/>
    <lineage>
        <taxon>Bacteria</taxon>
        <taxon>Bacillati</taxon>
        <taxon>Bacillota</taxon>
        <taxon>Bacilli</taxon>
        <taxon>Lactobacillales</taxon>
        <taxon>Lactobacillaceae</taxon>
        <taxon>Lactobacillus</taxon>
    </lineage>
</organism>
<sequence>MNNGPRLYNAESPQEREARLIKKQARMEKEIHRKRRQTIMGIFAVLFIILGVQIAGKISQTHRINDEVQASKSTLTEKKKENDKLTNQRDDLKDPNYIAKLVRYKFYYSKPNEKIYSVPEGKKN</sequence>
<evidence type="ECO:0000256" key="2">
    <source>
        <dbReference type="SAM" id="Phobius"/>
    </source>
</evidence>
<dbReference type="eggNOG" id="COG2919">
    <property type="taxonomic scope" value="Bacteria"/>
</dbReference>
<dbReference type="InterPro" id="IPR039076">
    <property type="entry name" value="DivIC"/>
</dbReference>
<evidence type="ECO:0000313" key="3">
    <source>
        <dbReference type="EMBL" id="KRM41015.1"/>
    </source>
</evidence>
<dbReference type="GO" id="GO:0051301">
    <property type="term" value="P:cell division"/>
    <property type="evidence" value="ECO:0007669"/>
    <property type="project" value="InterPro"/>
</dbReference>
<keyword evidence="2" id="KW-0472">Membrane</keyword>
<comment type="caution">
    <text evidence="3">The sequence shown here is derived from an EMBL/GenBank/DDBJ whole genome shotgun (WGS) entry which is preliminary data.</text>
</comment>
<keyword evidence="2" id="KW-1133">Transmembrane helix</keyword>
<dbReference type="EMBL" id="AZGI01000005">
    <property type="protein sequence ID" value="KRM41015.1"/>
    <property type="molecule type" value="Genomic_DNA"/>
</dbReference>
<dbReference type="Proteomes" id="UP000051223">
    <property type="component" value="Unassembled WGS sequence"/>
</dbReference>
<dbReference type="InterPro" id="IPR007060">
    <property type="entry name" value="FtsL/DivIC"/>
</dbReference>